<dbReference type="InterPro" id="IPR029039">
    <property type="entry name" value="Flavoprotein-like_sf"/>
</dbReference>
<dbReference type="GO" id="GO:0010181">
    <property type="term" value="F:FMN binding"/>
    <property type="evidence" value="ECO:0007669"/>
    <property type="project" value="TreeGrafter"/>
</dbReference>
<dbReference type="EMBL" id="FXYF01000001">
    <property type="protein sequence ID" value="SMX33673.1"/>
    <property type="molecule type" value="Genomic_DNA"/>
</dbReference>
<keyword evidence="2" id="KW-0560">Oxidoreductase</keyword>
<name>A0A238JT68_9RHOB</name>
<protein>
    <submittedName>
        <fullName evidence="2">FMN-dependent NADPH-azoreductase</fullName>
        <ecNumber evidence="2">1.7.-.-</ecNumber>
    </submittedName>
</protein>
<dbReference type="PANTHER" id="PTHR30543:SF21">
    <property type="entry name" value="NAD(P)H-DEPENDENT FMN REDUCTASE LOT6"/>
    <property type="match status" value="1"/>
</dbReference>
<evidence type="ECO:0000259" key="1">
    <source>
        <dbReference type="Pfam" id="PF03358"/>
    </source>
</evidence>
<accession>A0A238JT68</accession>
<proteinExistence type="predicted"/>
<dbReference type="InterPro" id="IPR005025">
    <property type="entry name" value="FMN_Rdtase-like_dom"/>
</dbReference>
<keyword evidence="3" id="KW-1185">Reference proteome</keyword>
<dbReference type="EC" id="1.7.-.-" evidence="2"/>
<evidence type="ECO:0000313" key="2">
    <source>
        <dbReference type="EMBL" id="SMX33673.1"/>
    </source>
</evidence>
<dbReference type="GO" id="GO:0016491">
    <property type="term" value="F:oxidoreductase activity"/>
    <property type="evidence" value="ECO:0007669"/>
    <property type="project" value="UniProtKB-KW"/>
</dbReference>
<feature type="domain" description="NADPH-dependent FMN reductase-like" evidence="1">
    <location>
        <begin position="4"/>
        <end position="147"/>
    </location>
</feature>
<dbReference type="Proteomes" id="UP000207598">
    <property type="component" value="Unassembled WGS sequence"/>
</dbReference>
<dbReference type="OrthoDB" id="9812295at2"/>
<dbReference type="InterPro" id="IPR050712">
    <property type="entry name" value="NAD(P)H-dep_reductase"/>
</dbReference>
<dbReference type="AlphaFoldDB" id="A0A238JT68"/>
<gene>
    <name evidence="2" type="primary">azr_1</name>
    <name evidence="2" type="ORF">MAA8898_00513</name>
</gene>
<dbReference type="SUPFAM" id="SSF52218">
    <property type="entry name" value="Flavoproteins"/>
    <property type="match status" value="1"/>
</dbReference>
<organism evidence="2 3">
    <name type="scientific">Maliponia aquimaris</name>
    <dbReference type="NCBI Taxonomy" id="1673631"/>
    <lineage>
        <taxon>Bacteria</taxon>
        <taxon>Pseudomonadati</taxon>
        <taxon>Pseudomonadota</taxon>
        <taxon>Alphaproteobacteria</taxon>
        <taxon>Rhodobacterales</taxon>
        <taxon>Paracoccaceae</taxon>
        <taxon>Maliponia</taxon>
    </lineage>
</organism>
<reference evidence="2 3" key="1">
    <citation type="submission" date="2017-05" db="EMBL/GenBank/DDBJ databases">
        <authorList>
            <person name="Song R."/>
            <person name="Chenine A.L."/>
            <person name="Ruprecht R.M."/>
        </authorList>
    </citation>
    <scope>NUCLEOTIDE SEQUENCE [LARGE SCALE GENOMIC DNA]</scope>
    <source>
        <strain evidence="2 3">CECT 8898</strain>
    </source>
</reference>
<dbReference type="PANTHER" id="PTHR30543">
    <property type="entry name" value="CHROMATE REDUCTASE"/>
    <property type="match status" value="1"/>
</dbReference>
<dbReference type="Pfam" id="PF03358">
    <property type="entry name" value="FMN_red"/>
    <property type="match status" value="1"/>
</dbReference>
<dbReference type="Gene3D" id="3.40.50.360">
    <property type="match status" value="1"/>
</dbReference>
<dbReference type="RefSeq" id="WP_094019376.1">
    <property type="nucleotide sequence ID" value="NZ_FXYF01000001.1"/>
</dbReference>
<sequence>MSDMTLVGLCGALRRESSNRKLMQEAARLFAPASFHEIDLRFPLFDADLQEAEGIPDMVRDAAARIKAADAVIVSTPEYNKGITGVLKNALDWISRVEGQPWRDKPVALLSASTGRAGGERAHSMARLCLNPFRPRLLAGPEVMLAQSRSQFDENGHLTDERAAGFLQELMDELKRDVLRMRG</sequence>
<evidence type="ECO:0000313" key="3">
    <source>
        <dbReference type="Proteomes" id="UP000207598"/>
    </source>
</evidence>
<dbReference type="GO" id="GO:0005829">
    <property type="term" value="C:cytosol"/>
    <property type="evidence" value="ECO:0007669"/>
    <property type="project" value="TreeGrafter"/>
</dbReference>